<protein>
    <recommendedName>
        <fullName evidence="2">Pyridoxal phosphate homeostasis protein</fullName>
        <shortName evidence="2">PLP homeostasis protein</shortName>
    </recommendedName>
</protein>
<keyword evidence="1 2" id="KW-0663">Pyridoxal phosphate</keyword>
<dbReference type="CDD" id="cd06822">
    <property type="entry name" value="PLPDE_III_YBL036c_euk"/>
    <property type="match status" value="1"/>
</dbReference>
<dbReference type="FunCoup" id="A0A6L2PR18">
    <property type="interactions" value="771"/>
</dbReference>
<evidence type="ECO:0000313" key="7">
    <source>
        <dbReference type="Proteomes" id="UP000502823"/>
    </source>
</evidence>
<comment type="function">
    <text evidence="2">Pyridoxal 5'-phosphate (PLP)-binding protein, which may be involved in intracellular homeostatic regulation of pyridoxal 5'-phosphate (PLP), the active form of vitamin B6.</text>
</comment>
<evidence type="ECO:0000256" key="2">
    <source>
        <dbReference type="HAMAP-Rule" id="MF_03225"/>
    </source>
</evidence>
<dbReference type="InParanoid" id="A0A6L2PR18"/>
<name>A0A6L2PR18_COPFO</name>
<dbReference type="EMBL" id="BLKM01000501">
    <property type="protein sequence ID" value="GFG34704.1"/>
    <property type="molecule type" value="Genomic_DNA"/>
</dbReference>
<accession>A0A6L2PR18</accession>
<dbReference type="Gene3D" id="3.20.20.10">
    <property type="entry name" value="Alanine racemase"/>
    <property type="match status" value="1"/>
</dbReference>
<comment type="cofactor">
    <cofactor evidence="3">
        <name>pyridoxal 5'-phosphate</name>
        <dbReference type="ChEBI" id="CHEBI:597326"/>
    </cofactor>
</comment>
<gene>
    <name evidence="6" type="ORF">Cfor_03101</name>
</gene>
<dbReference type="Pfam" id="PF01168">
    <property type="entry name" value="Ala_racemase_N"/>
    <property type="match status" value="1"/>
</dbReference>
<evidence type="ECO:0000256" key="3">
    <source>
        <dbReference type="PIRSR" id="PIRSR004848-1"/>
    </source>
</evidence>
<sequence length="265" mass="29298">MSEIDVVKGLRIVRERIQAASKNRGPELREVQPRLVAVSKTKPKELIIKAYEYGQRNFGENYVQELVDKGHDTEIIEKCSDIKWHFIGRLQRNKVSKVVSVPGLYLVETVDSDKLATALDAAWAKQKGETAKLKVMAQINTSGEEEKNGCTPEEAIQLVKHIVDKCPNLELVGLMTIGKFGYDLSKGPNPDFICLKNVRDQVCQALGTGSNRLELSMGMSDDFEHAIEMGSTNVRVGSSIFGHREKLSAAHIDSVSEGTKNVSVS</sequence>
<evidence type="ECO:0000313" key="6">
    <source>
        <dbReference type="EMBL" id="GFG34704.1"/>
    </source>
</evidence>
<dbReference type="Proteomes" id="UP000502823">
    <property type="component" value="Unassembled WGS sequence"/>
</dbReference>
<dbReference type="InterPro" id="IPR001608">
    <property type="entry name" value="Ala_racemase_N"/>
</dbReference>
<dbReference type="SUPFAM" id="SSF51419">
    <property type="entry name" value="PLP-binding barrel"/>
    <property type="match status" value="1"/>
</dbReference>
<dbReference type="PIRSF" id="PIRSF004848">
    <property type="entry name" value="YBL036c_PLPDEIII"/>
    <property type="match status" value="1"/>
</dbReference>
<dbReference type="PANTHER" id="PTHR10146:SF14">
    <property type="entry name" value="PYRIDOXAL PHOSPHATE HOMEOSTASIS PROTEIN"/>
    <property type="match status" value="1"/>
</dbReference>
<evidence type="ECO:0000259" key="5">
    <source>
        <dbReference type="Pfam" id="PF01168"/>
    </source>
</evidence>
<organism evidence="6 7">
    <name type="scientific">Coptotermes formosanus</name>
    <name type="common">Formosan subterranean termite</name>
    <dbReference type="NCBI Taxonomy" id="36987"/>
    <lineage>
        <taxon>Eukaryota</taxon>
        <taxon>Metazoa</taxon>
        <taxon>Ecdysozoa</taxon>
        <taxon>Arthropoda</taxon>
        <taxon>Hexapoda</taxon>
        <taxon>Insecta</taxon>
        <taxon>Pterygota</taxon>
        <taxon>Neoptera</taxon>
        <taxon>Polyneoptera</taxon>
        <taxon>Dictyoptera</taxon>
        <taxon>Blattodea</taxon>
        <taxon>Blattoidea</taxon>
        <taxon>Termitoidae</taxon>
        <taxon>Rhinotermitidae</taxon>
        <taxon>Coptotermes</taxon>
    </lineage>
</organism>
<feature type="modified residue" description="N6-(pyridoxal phosphate)lysine" evidence="2 3">
    <location>
        <position position="40"/>
    </location>
</feature>
<keyword evidence="7" id="KW-1185">Reference proteome</keyword>
<comment type="similarity">
    <text evidence="2 4">Belongs to the pyridoxal phosphate-binding protein YggS/PROSC family.</text>
</comment>
<dbReference type="PROSITE" id="PS01211">
    <property type="entry name" value="UPF0001"/>
    <property type="match status" value="1"/>
</dbReference>
<dbReference type="FunFam" id="3.20.20.10:FF:000007">
    <property type="entry name" value="Pyridoxal phosphate homeostasis protein"/>
    <property type="match status" value="1"/>
</dbReference>
<evidence type="ECO:0000256" key="1">
    <source>
        <dbReference type="ARBA" id="ARBA00022898"/>
    </source>
</evidence>
<dbReference type="InterPro" id="IPR029066">
    <property type="entry name" value="PLP-binding_barrel"/>
</dbReference>
<dbReference type="PANTHER" id="PTHR10146">
    <property type="entry name" value="PROLINE SYNTHETASE CO-TRANSCRIBED BACTERIAL HOMOLOG PROTEIN"/>
    <property type="match status" value="1"/>
</dbReference>
<dbReference type="GO" id="GO:0030170">
    <property type="term" value="F:pyridoxal phosphate binding"/>
    <property type="evidence" value="ECO:0007669"/>
    <property type="project" value="UniProtKB-UniRule"/>
</dbReference>
<proteinExistence type="inferred from homology"/>
<dbReference type="HAMAP" id="MF_02087">
    <property type="entry name" value="PLP_homeostasis"/>
    <property type="match status" value="1"/>
</dbReference>
<feature type="domain" description="Alanine racemase N-terminal" evidence="5">
    <location>
        <begin position="32"/>
        <end position="244"/>
    </location>
</feature>
<dbReference type="AlphaFoldDB" id="A0A6L2PR18"/>
<dbReference type="NCBIfam" id="TIGR00044">
    <property type="entry name" value="YggS family pyridoxal phosphate-dependent enzyme"/>
    <property type="match status" value="1"/>
</dbReference>
<dbReference type="InterPro" id="IPR011078">
    <property type="entry name" value="PyrdxlP_homeostasis"/>
</dbReference>
<comment type="caution">
    <text evidence="6">The sequence shown here is derived from an EMBL/GenBank/DDBJ whole genome shotgun (WGS) entry which is preliminary data.</text>
</comment>
<evidence type="ECO:0000256" key="4">
    <source>
        <dbReference type="RuleBase" id="RU004514"/>
    </source>
</evidence>
<reference evidence="7" key="1">
    <citation type="submission" date="2020-01" db="EMBL/GenBank/DDBJ databases">
        <title>Draft genome sequence of the Termite Coptotermes fromosanus.</title>
        <authorList>
            <person name="Itakura S."/>
            <person name="Yosikawa Y."/>
            <person name="Umezawa K."/>
        </authorList>
    </citation>
    <scope>NUCLEOTIDE SEQUENCE [LARGE SCALE GENOMIC DNA]</scope>
</reference>
<dbReference type="OrthoDB" id="10264196at2759"/>